<feature type="transmembrane region" description="Helical" evidence="2">
    <location>
        <begin position="288"/>
        <end position="312"/>
    </location>
</feature>
<protein>
    <recommendedName>
        <fullName evidence="4">Protein kinase domain-containing protein</fullName>
    </recommendedName>
</protein>
<dbReference type="GO" id="GO:0004674">
    <property type="term" value="F:protein serine/threonine kinase activity"/>
    <property type="evidence" value="ECO:0000318"/>
    <property type="project" value="GO_Central"/>
</dbReference>
<evidence type="ECO:0000256" key="1">
    <source>
        <dbReference type="SAM" id="MobiDB-lite"/>
    </source>
</evidence>
<organism evidence="5 6">
    <name type="scientific">Phytophthora ramorum</name>
    <name type="common">Sudden oak death agent</name>
    <dbReference type="NCBI Taxonomy" id="164328"/>
    <lineage>
        <taxon>Eukaryota</taxon>
        <taxon>Sar</taxon>
        <taxon>Stramenopiles</taxon>
        <taxon>Oomycota</taxon>
        <taxon>Peronosporomycetes</taxon>
        <taxon>Peronosporales</taxon>
        <taxon>Peronosporaceae</taxon>
        <taxon>Phytophthora</taxon>
    </lineage>
</organism>
<dbReference type="EnsemblProtists" id="Phyra81779">
    <property type="protein sequence ID" value="Phyra81779"/>
    <property type="gene ID" value="Phyra81779"/>
</dbReference>
<keyword evidence="2" id="KW-0812">Transmembrane</keyword>
<dbReference type="Pfam" id="PF00069">
    <property type="entry name" value="Pkinase"/>
    <property type="match status" value="1"/>
</dbReference>
<feature type="signal peptide" evidence="3">
    <location>
        <begin position="1"/>
        <end position="20"/>
    </location>
</feature>
<feature type="compositionally biased region" description="Polar residues" evidence="1">
    <location>
        <begin position="253"/>
        <end position="281"/>
    </location>
</feature>
<evidence type="ECO:0000256" key="2">
    <source>
        <dbReference type="SAM" id="Phobius"/>
    </source>
</evidence>
<dbReference type="GO" id="GO:0000407">
    <property type="term" value="C:phagophore assembly site"/>
    <property type="evidence" value="ECO:0000318"/>
    <property type="project" value="GO_Central"/>
</dbReference>
<feature type="domain" description="Protein kinase" evidence="4">
    <location>
        <begin position="484"/>
        <end position="783"/>
    </location>
</feature>
<dbReference type="GO" id="GO:0005776">
    <property type="term" value="C:autophagosome"/>
    <property type="evidence" value="ECO:0000318"/>
    <property type="project" value="GO_Central"/>
</dbReference>
<dbReference type="InterPro" id="IPR011009">
    <property type="entry name" value="Kinase-like_dom_sf"/>
</dbReference>
<dbReference type="HOGENOM" id="CLU_291438_0_0_1"/>
<evidence type="ECO:0000313" key="6">
    <source>
        <dbReference type="Proteomes" id="UP000005238"/>
    </source>
</evidence>
<dbReference type="PANTHER" id="PTHR48011:SF4">
    <property type="entry name" value="MITOGEN-ACTIVATED PROTEIN KINASE KINASE KINASE 19"/>
    <property type="match status" value="1"/>
</dbReference>
<dbReference type="GO" id="GO:0000045">
    <property type="term" value="P:autophagosome assembly"/>
    <property type="evidence" value="ECO:0000318"/>
    <property type="project" value="GO_Central"/>
</dbReference>
<dbReference type="InterPro" id="IPR032675">
    <property type="entry name" value="LRR_dom_sf"/>
</dbReference>
<dbReference type="InParanoid" id="H3GWD5"/>
<keyword evidence="6" id="KW-1185">Reference proteome</keyword>
<evidence type="ECO:0000313" key="5">
    <source>
        <dbReference type="EnsemblProtists" id="Phyra81779"/>
    </source>
</evidence>
<keyword evidence="3" id="KW-0732">Signal</keyword>
<dbReference type="EMBL" id="DS566060">
    <property type="status" value="NOT_ANNOTATED_CDS"/>
    <property type="molecule type" value="Genomic_DNA"/>
</dbReference>
<dbReference type="InterPro" id="IPR052751">
    <property type="entry name" value="Plant_MAPKKK"/>
</dbReference>
<reference evidence="5" key="2">
    <citation type="submission" date="2015-06" db="UniProtKB">
        <authorList>
            <consortium name="EnsemblProtists"/>
        </authorList>
    </citation>
    <scope>IDENTIFICATION</scope>
    <source>
        <strain evidence="5">Pr102</strain>
    </source>
</reference>
<dbReference type="OMA" id="AFFVDCH"/>
<dbReference type="GO" id="GO:0005737">
    <property type="term" value="C:cytoplasm"/>
    <property type="evidence" value="ECO:0000318"/>
    <property type="project" value="GO_Central"/>
</dbReference>
<dbReference type="eggNOG" id="KOG0198">
    <property type="taxonomic scope" value="Eukaryota"/>
</dbReference>
<feature type="region of interest" description="Disordered" evidence="1">
    <location>
        <begin position="248"/>
        <end position="281"/>
    </location>
</feature>
<keyword evidence="2" id="KW-1133">Transmembrane helix</keyword>
<dbReference type="Gene3D" id="1.10.510.10">
    <property type="entry name" value="Transferase(Phosphotransferase) domain 1"/>
    <property type="match status" value="1"/>
</dbReference>
<name>H3GWD5_PHYRM</name>
<evidence type="ECO:0000259" key="4">
    <source>
        <dbReference type="PROSITE" id="PS50011"/>
    </source>
</evidence>
<dbReference type="GO" id="GO:0005524">
    <property type="term" value="F:ATP binding"/>
    <property type="evidence" value="ECO:0007669"/>
    <property type="project" value="InterPro"/>
</dbReference>
<dbReference type="VEuPathDB" id="FungiDB:KRP22_10921"/>
<dbReference type="Proteomes" id="UP000005238">
    <property type="component" value="Unassembled WGS sequence"/>
</dbReference>
<dbReference type="STRING" id="164328.H3GWD5"/>
<feature type="chain" id="PRO_5003587823" description="Protein kinase domain-containing protein" evidence="3">
    <location>
        <begin position="21"/>
        <end position="1048"/>
    </location>
</feature>
<dbReference type="GO" id="GO:0016020">
    <property type="term" value="C:membrane"/>
    <property type="evidence" value="ECO:0000318"/>
    <property type="project" value="GO_Central"/>
</dbReference>
<dbReference type="PROSITE" id="PS50011">
    <property type="entry name" value="PROTEIN_KINASE_DOM"/>
    <property type="match status" value="1"/>
</dbReference>
<sequence>MQPIQLSLLSAFILAAVATATTSNSLSCDRVALGSESLTKWTVSCISAGSITTSAASFNPLLVQNFYVDNGEYVAATSSNLELSSTFSEVGELVSSSVTNFSLLAASGFTPAVPVTIVSTAFAQLPALQNLHLEGIPLADSELHLVLPTSIEKISIVGCGLSNISFEFADGSALADSALTFIDLRLNDLKGAPVSLFDLPNGVSTIDLQNNTMNLSSETAAHKKQLAAWINAKVLHLDSDSLSTLEELTSTENSASDLQAHPNNLPATSSSGSEKNVTGMEGSSSMNVVPITIFAIAIPAVLAVGITLALVVRKRRRMQDRESVGILDLPHHFDKHTRDRSETSGHFTAVESELSRSCMSRDEDPHQDTNDRGSCVELVVTPSDADHQHQASATAGVGYVNLGSPQEVHEGFSLTNAKRQNSHREDGDSDHSLELLSTHSTASTTSIQTRTATRKALRSALETLLAAKSNEDTPLTVNTNQYSFSPGTQIEETPIAFFVDCHHVSRSSEDASSEPAPPTQLVLKVFIEDDADLAGRESYALSILQHEDATSAFVPRLFDDALEYELEFGNAKKIVKRSCCILVLEKPSCISLRAHMAGSREPLAQQIARVMEALRALHARGLVHGALNSDSFVVCSPDAQLKFWGLEHATRAGHKIPCPDDELLGLSHAECIAPELAFLALEQKSSSRASASLDVWSLGVMILKMYAPDRQLDEFKGCTASHEVFERLTAPNLDGELTDTCYFERSIAQFVPSNDMKDLLRQCLQRDPISRPSLDFISKHEAVQTSEREVSRATTVKSTVVPRLLSVIIEEKDTILTSGEPEREASGKDQVPDKIHVRSSEVVVRSEDTIPEPLPPSLWLFVPPIELEVDLTRSASAYSVEQWVSRLKQLQQQRAEELRFPLLFMCESCEQNAAVPCSIATTTKSGASVPSSLLSLVMPLVRETMLFLEARAILSNGLSVGETSGLAGPQQWEELRTFYRALEHMELATVNPVNEVELAPMEQQLKSRNPSIAQTVLDVLTTTIFSEEKREYVRNLLDALLDKYALAL</sequence>
<dbReference type="VEuPathDB" id="FungiDB:KRP23_11714"/>
<dbReference type="AlphaFoldDB" id="H3GWD5"/>
<evidence type="ECO:0000256" key="3">
    <source>
        <dbReference type="SAM" id="SignalP"/>
    </source>
</evidence>
<dbReference type="Gene3D" id="3.80.10.10">
    <property type="entry name" value="Ribonuclease Inhibitor"/>
    <property type="match status" value="1"/>
</dbReference>
<dbReference type="SUPFAM" id="SSF52058">
    <property type="entry name" value="L domain-like"/>
    <property type="match status" value="1"/>
</dbReference>
<reference evidence="6" key="1">
    <citation type="journal article" date="2006" name="Science">
        <title>Phytophthora genome sequences uncover evolutionary origins and mechanisms of pathogenesis.</title>
        <authorList>
            <person name="Tyler B.M."/>
            <person name="Tripathy S."/>
            <person name="Zhang X."/>
            <person name="Dehal P."/>
            <person name="Jiang R.H."/>
            <person name="Aerts A."/>
            <person name="Arredondo F.D."/>
            <person name="Baxter L."/>
            <person name="Bensasson D."/>
            <person name="Beynon J.L."/>
            <person name="Chapman J."/>
            <person name="Damasceno C.M."/>
            <person name="Dorrance A.E."/>
            <person name="Dou D."/>
            <person name="Dickerman A.W."/>
            <person name="Dubchak I.L."/>
            <person name="Garbelotto M."/>
            <person name="Gijzen M."/>
            <person name="Gordon S.G."/>
            <person name="Govers F."/>
            <person name="Grunwald N.J."/>
            <person name="Huang W."/>
            <person name="Ivors K.L."/>
            <person name="Jones R.W."/>
            <person name="Kamoun S."/>
            <person name="Krampis K."/>
            <person name="Lamour K.H."/>
            <person name="Lee M.K."/>
            <person name="McDonald W.H."/>
            <person name="Medina M."/>
            <person name="Meijer H.J."/>
            <person name="Nordberg E.K."/>
            <person name="Maclean D.J."/>
            <person name="Ospina-Giraldo M.D."/>
            <person name="Morris P.F."/>
            <person name="Phuntumart V."/>
            <person name="Putnam N.H."/>
            <person name="Rash S."/>
            <person name="Rose J.K."/>
            <person name="Sakihama Y."/>
            <person name="Salamov A.A."/>
            <person name="Savidor A."/>
            <person name="Scheuring C.F."/>
            <person name="Smith B.M."/>
            <person name="Sobral B.W."/>
            <person name="Terry A."/>
            <person name="Torto-Alalibo T.A."/>
            <person name="Win J."/>
            <person name="Xu Z."/>
            <person name="Zhang H."/>
            <person name="Grigoriev I.V."/>
            <person name="Rokhsar D.S."/>
            <person name="Boore J.L."/>
        </authorList>
    </citation>
    <scope>NUCLEOTIDE SEQUENCE [LARGE SCALE GENOMIC DNA]</scope>
    <source>
        <strain evidence="6">Pr102</strain>
    </source>
</reference>
<dbReference type="PANTHER" id="PTHR48011">
    <property type="entry name" value="CCR4-NOT TRANSCRIPTIONAL COMPLEX SUBUNIT CAF120-RELATED"/>
    <property type="match status" value="1"/>
</dbReference>
<dbReference type="InterPro" id="IPR000719">
    <property type="entry name" value="Prot_kinase_dom"/>
</dbReference>
<dbReference type="GO" id="GO:0010506">
    <property type="term" value="P:regulation of autophagy"/>
    <property type="evidence" value="ECO:0000318"/>
    <property type="project" value="GO_Central"/>
</dbReference>
<proteinExistence type="predicted"/>
<dbReference type="GO" id="GO:0005829">
    <property type="term" value="C:cytosol"/>
    <property type="evidence" value="ECO:0000318"/>
    <property type="project" value="GO_Central"/>
</dbReference>
<keyword evidence="2" id="KW-0472">Membrane</keyword>
<dbReference type="SUPFAM" id="SSF56112">
    <property type="entry name" value="Protein kinase-like (PK-like)"/>
    <property type="match status" value="1"/>
</dbReference>
<accession>H3GWD5</accession>
<dbReference type="SMART" id="SM00220">
    <property type="entry name" value="S_TKc"/>
    <property type="match status" value="1"/>
</dbReference>